<feature type="domain" description="FERM" evidence="1">
    <location>
        <begin position="1"/>
        <end position="59"/>
    </location>
</feature>
<dbReference type="Proteomes" id="UP001529510">
    <property type="component" value="Unassembled WGS sequence"/>
</dbReference>
<dbReference type="InterPro" id="IPR041390">
    <property type="entry name" value="FADK_N"/>
</dbReference>
<proteinExistence type="predicted"/>
<reference evidence="2 3" key="1">
    <citation type="submission" date="2024-05" db="EMBL/GenBank/DDBJ databases">
        <title>Genome sequencing and assembly of Indian major carp, Cirrhinus mrigala (Hamilton, 1822).</title>
        <authorList>
            <person name="Mohindra V."/>
            <person name="Chowdhury L.M."/>
            <person name="Lal K."/>
            <person name="Jena J.K."/>
        </authorList>
    </citation>
    <scope>NUCLEOTIDE SEQUENCE [LARGE SCALE GENOMIC DNA]</scope>
    <source>
        <strain evidence="2">CM1030</strain>
        <tissue evidence="2">Blood</tissue>
    </source>
</reference>
<dbReference type="InterPro" id="IPR000299">
    <property type="entry name" value="FERM_domain"/>
</dbReference>
<dbReference type="EMBL" id="JAMKFB020000017">
    <property type="protein sequence ID" value="KAL0169582.1"/>
    <property type="molecule type" value="Genomic_DNA"/>
</dbReference>
<dbReference type="InterPro" id="IPR029071">
    <property type="entry name" value="Ubiquitin-like_domsf"/>
</dbReference>
<feature type="non-terminal residue" evidence="2">
    <location>
        <position position="1"/>
    </location>
</feature>
<accession>A0ABD0P6J9</accession>
<organism evidence="2 3">
    <name type="scientific">Cirrhinus mrigala</name>
    <name type="common">Mrigala</name>
    <dbReference type="NCBI Taxonomy" id="683832"/>
    <lineage>
        <taxon>Eukaryota</taxon>
        <taxon>Metazoa</taxon>
        <taxon>Chordata</taxon>
        <taxon>Craniata</taxon>
        <taxon>Vertebrata</taxon>
        <taxon>Euteleostomi</taxon>
        <taxon>Actinopterygii</taxon>
        <taxon>Neopterygii</taxon>
        <taxon>Teleostei</taxon>
        <taxon>Ostariophysi</taxon>
        <taxon>Cypriniformes</taxon>
        <taxon>Cyprinidae</taxon>
        <taxon>Labeoninae</taxon>
        <taxon>Labeonini</taxon>
        <taxon>Cirrhinus</taxon>
    </lineage>
</organism>
<gene>
    <name evidence="2" type="ORF">M9458_034178</name>
</gene>
<dbReference type="Pfam" id="PF18038">
    <property type="entry name" value="FERM_N_2"/>
    <property type="match status" value="1"/>
</dbReference>
<name>A0ABD0P6J9_CIRMR</name>
<dbReference type="Gene3D" id="3.10.20.90">
    <property type="entry name" value="Phosphatidylinositol 3-kinase Catalytic Subunit, Chain A, domain 1"/>
    <property type="match status" value="1"/>
</dbReference>
<dbReference type="AlphaFoldDB" id="A0ABD0P6J9"/>
<dbReference type="PROSITE" id="PS50057">
    <property type="entry name" value="FERM_3"/>
    <property type="match status" value="1"/>
</dbReference>
<evidence type="ECO:0000313" key="2">
    <source>
        <dbReference type="EMBL" id="KAL0169582.1"/>
    </source>
</evidence>
<feature type="non-terminal residue" evidence="2">
    <location>
        <position position="59"/>
    </location>
</feature>
<dbReference type="SUPFAM" id="SSF54236">
    <property type="entry name" value="Ubiquitin-like"/>
    <property type="match status" value="1"/>
</dbReference>
<comment type="caution">
    <text evidence="2">The sequence shown here is derived from an EMBL/GenBank/DDBJ whole genome shotgun (WGS) entry which is preliminary data.</text>
</comment>
<evidence type="ECO:0000259" key="1">
    <source>
        <dbReference type="PROSITE" id="PS50057"/>
    </source>
</evidence>
<evidence type="ECO:0000313" key="3">
    <source>
        <dbReference type="Proteomes" id="UP001529510"/>
    </source>
</evidence>
<protein>
    <recommendedName>
        <fullName evidence="1">FERM domain-containing protein</fullName>
    </recommendedName>
</protein>
<keyword evidence="3" id="KW-1185">Reference proteome</keyword>
<sequence>KIIQSILDSGRLGPNIKFSECYGLLLKHLKSDEVHWLHPNLTVAEVEQKYEQQHVEAEW</sequence>